<dbReference type="GO" id="GO:0032182">
    <property type="term" value="F:ubiquitin-like protein binding"/>
    <property type="evidence" value="ECO:0007669"/>
    <property type="project" value="TreeGrafter"/>
</dbReference>
<protein>
    <recommendedName>
        <fullName evidence="2">Defective in cullin neddylation protein</fullName>
    </recommendedName>
</protein>
<dbReference type="InterPro" id="IPR014764">
    <property type="entry name" value="DCN-prot"/>
</dbReference>
<evidence type="ECO:0000256" key="2">
    <source>
        <dbReference type="RuleBase" id="RU410713"/>
    </source>
</evidence>
<dbReference type="GO" id="GO:0045116">
    <property type="term" value="P:protein neddylation"/>
    <property type="evidence" value="ECO:0007669"/>
    <property type="project" value="TreeGrafter"/>
</dbReference>
<dbReference type="GO" id="GO:0031624">
    <property type="term" value="F:ubiquitin conjugating enzyme binding"/>
    <property type="evidence" value="ECO:0007669"/>
    <property type="project" value="TreeGrafter"/>
</dbReference>
<dbReference type="PANTHER" id="PTHR12281:SF32">
    <property type="entry name" value="DCN1-LIKE PROTEIN"/>
    <property type="match status" value="1"/>
</dbReference>
<evidence type="ECO:0000313" key="5">
    <source>
        <dbReference type="Proteomes" id="UP000005237"/>
    </source>
</evidence>
<dbReference type="EnsemblMetazoa" id="CJA03330.1">
    <property type="protein sequence ID" value="CJA03330.1"/>
    <property type="gene ID" value="WBGene00122534"/>
</dbReference>
<dbReference type="AlphaFoldDB" id="A0A8R1DIF8"/>
<keyword evidence="1" id="KW-0833">Ubl conjugation pathway</keyword>
<dbReference type="Pfam" id="PF14555">
    <property type="entry name" value="UBA_4"/>
    <property type="match status" value="1"/>
</dbReference>
<evidence type="ECO:0000259" key="3">
    <source>
        <dbReference type="PROSITE" id="PS51229"/>
    </source>
</evidence>
<sequence>MLFRSGMSERQRELLMEGTLRQFVQWTQASESSAVSYLTKANWNIEYAMTLYFDNPHLFSGQPAQPSFDRSKIENLFYLYVNPKDDVGEKRMGPHGISRLLQDLDYQPTDRKVLIMAWEFKAEMQCEFSLDEWVRGFSALGVDTVQGLKQKLDTIDAEIRQDRTKFRELYTYSYNYGKPASCRSLDLETAICYWDVLFGPRTTLMTQWIEFLFSQEASATARVQQEQGENGRRYKHIWITRDTWVLFWDFIVLSKPDLSDYDDDGAWPVLIDQFVDHCRENLGYPNPKSAGGEQVEKPNYY</sequence>
<dbReference type="PROSITE" id="PS51229">
    <property type="entry name" value="DCUN1"/>
    <property type="match status" value="1"/>
</dbReference>
<reference evidence="5" key="1">
    <citation type="submission" date="2010-08" db="EMBL/GenBank/DDBJ databases">
        <authorList>
            <consortium name="Caenorhabditis japonica Sequencing Consortium"/>
            <person name="Wilson R.K."/>
        </authorList>
    </citation>
    <scope>NUCLEOTIDE SEQUENCE [LARGE SCALE GENOMIC DNA]</scope>
    <source>
        <strain evidence="5">DF5081</strain>
    </source>
</reference>
<organism evidence="4 5">
    <name type="scientific">Caenorhabditis japonica</name>
    <dbReference type="NCBI Taxonomy" id="281687"/>
    <lineage>
        <taxon>Eukaryota</taxon>
        <taxon>Metazoa</taxon>
        <taxon>Ecdysozoa</taxon>
        <taxon>Nematoda</taxon>
        <taxon>Chromadorea</taxon>
        <taxon>Rhabditida</taxon>
        <taxon>Rhabditina</taxon>
        <taxon>Rhabditomorpha</taxon>
        <taxon>Rhabditoidea</taxon>
        <taxon>Rhabditidae</taxon>
        <taxon>Peloderinae</taxon>
        <taxon>Caenorhabditis</taxon>
    </lineage>
</organism>
<dbReference type="Gene3D" id="1.10.238.200">
    <property type="entry name" value="Cullin, PONY binding domain"/>
    <property type="match status" value="1"/>
</dbReference>
<dbReference type="InterPro" id="IPR005176">
    <property type="entry name" value="PONY_dom"/>
</dbReference>
<dbReference type="Pfam" id="PF03556">
    <property type="entry name" value="Cullin_binding"/>
    <property type="match status" value="1"/>
</dbReference>
<keyword evidence="5" id="KW-1185">Reference proteome</keyword>
<proteinExistence type="predicted"/>
<dbReference type="InterPro" id="IPR042460">
    <property type="entry name" value="DCN1-like_PONY"/>
</dbReference>
<dbReference type="SUPFAM" id="SSF46934">
    <property type="entry name" value="UBA-like"/>
    <property type="match status" value="1"/>
</dbReference>
<reference evidence="4" key="2">
    <citation type="submission" date="2022-06" db="UniProtKB">
        <authorList>
            <consortium name="EnsemblMetazoa"/>
        </authorList>
    </citation>
    <scope>IDENTIFICATION</scope>
    <source>
        <strain evidence="4">DF5081</strain>
    </source>
</reference>
<dbReference type="GO" id="GO:0000151">
    <property type="term" value="C:ubiquitin ligase complex"/>
    <property type="evidence" value="ECO:0007669"/>
    <property type="project" value="TreeGrafter"/>
</dbReference>
<evidence type="ECO:0000256" key="1">
    <source>
        <dbReference type="ARBA" id="ARBA00022786"/>
    </source>
</evidence>
<dbReference type="Gene3D" id="1.10.238.10">
    <property type="entry name" value="EF-hand"/>
    <property type="match status" value="1"/>
</dbReference>
<feature type="domain" description="DCUN1" evidence="3">
    <location>
        <begin position="68"/>
        <end position="279"/>
    </location>
</feature>
<dbReference type="Gene3D" id="1.10.8.10">
    <property type="entry name" value="DNA helicase RuvA subunit, C-terminal domain"/>
    <property type="match status" value="1"/>
</dbReference>
<dbReference type="PANTHER" id="PTHR12281">
    <property type="entry name" value="RP42 RELATED"/>
    <property type="match status" value="1"/>
</dbReference>
<dbReference type="Proteomes" id="UP000005237">
    <property type="component" value="Unassembled WGS sequence"/>
</dbReference>
<evidence type="ECO:0000313" key="4">
    <source>
        <dbReference type="EnsemblMetazoa" id="CJA03330.1"/>
    </source>
</evidence>
<dbReference type="InterPro" id="IPR009060">
    <property type="entry name" value="UBA-like_sf"/>
</dbReference>
<name>A0A8R1DIF8_CAEJA</name>
<dbReference type="GO" id="GO:0097602">
    <property type="term" value="F:cullin family protein binding"/>
    <property type="evidence" value="ECO:0007669"/>
    <property type="project" value="TreeGrafter"/>
</dbReference>
<comment type="function">
    <text evidence="2">Neddylation of cullins play an essential role in the regulation of SCF-type complexes activity.</text>
</comment>
<accession>A0A8R1DIF8</accession>
<dbReference type="FunFam" id="1.10.238.10:FF:000030">
    <property type="entry name" value="DCN1-like protein"/>
    <property type="match status" value="1"/>
</dbReference>